<accession>A0A1V9YBX3</accession>
<dbReference type="PANTHER" id="PTHR46586:SF3">
    <property type="entry name" value="ANKYRIN REPEAT-CONTAINING PROTEIN"/>
    <property type="match status" value="1"/>
</dbReference>
<reference evidence="1 2" key="1">
    <citation type="journal article" date="2014" name="Genome Biol. Evol.">
        <title>The secreted proteins of Achlya hypogyna and Thraustotheca clavata identify the ancestral oomycete secretome and reveal gene acquisitions by horizontal gene transfer.</title>
        <authorList>
            <person name="Misner I."/>
            <person name="Blouin N."/>
            <person name="Leonard G."/>
            <person name="Richards T.A."/>
            <person name="Lane C.E."/>
        </authorList>
    </citation>
    <scope>NUCLEOTIDE SEQUENCE [LARGE SCALE GENOMIC DNA]</scope>
    <source>
        <strain evidence="1 2">ATCC 34112</strain>
    </source>
</reference>
<gene>
    <name evidence="1" type="ORF">THRCLA_23173</name>
</gene>
<evidence type="ECO:0000313" key="2">
    <source>
        <dbReference type="Proteomes" id="UP000243217"/>
    </source>
</evidence>
<name>A0A1V9YBX3_9STRA</name>
<dbReference type="PANTHER" id="PTHR46586">
    <property type="entry name" value="ANKYRIN REPEAT-CONTAINING PROTEIN"/>
    <property type="match status" value="1"/>
</dbReference>
<comment type="caution">
    <text evidence="1">The sequence shown here is derived from an EMBL/GenBank/DDBJ whole genome shotgun (WGS) entry which is preliminary data.</text>
</comment>
<keyword evidence="2" id="KW-1185">Reference proteome</keyword>
<dbReference type="Gene3D" id="1.25.40.20">
    <property type="entry name" value="Ankyrin repeat-containing domain"/>
    <property type="match status" value="1"/>
</dbReference>
<dbReference type="SUPFAM" id="SSF140860">
    <property type="entry name" value="Pseudo ankyrin repeat-like"/>
    <property type="match status" value="1"/>
</dbReference>
<protein>
    <submittedName>
        <fullName evidence="1">Uncharacterized protein</fullName>
    </submittedName>
</protein>
<dbReference type="Proteomes" id="UP000243217">
    <property type="component" value="Unassembled WGS sequence"/>
</dbReference>
<organism evidence="1 2">
    <name type="scientific">Thraustotheca clavata</name>
    <dbReference type="NCBI Taxonomy" id="74557"/>
    <lineage>
        <taxon>Eukaryota</taxon>
        <taxon>Sar</taxon>
        <taxon>Stramenopiles</taxon>
        <taxon>Oomycota</taxon>
        <taxon>Saprolegniomycetes</taxon>
        <taxon>Saprolegniales</taxon>
        <taxon>Achlyaceae</taxon>
        <taxon>Thraustotheca</taxon>
    </lineage>
</organism>
<dbReference type="AlphaFoldDB" id="A0A1V9YBX3"/>
<dbReference type="OrthoDB" id="194358at2759"/>
<sequence>MKLNHIRTFVQAFTEGLKIEIYGIEILIVLPLEQPNFRVSDISGSISDWYVGESAAEIGRLDIIKLLHENHVDGNWSKAVDIAAVRGRIDIVKYIHEIRSEGCTANTMDGAAANGKLNIVKYLYQNRTEGCTKRVSELAARNGHLA</sequence>
<evidence type="ECO:0000313" key="1">
    <source>
        <dbReference type="EMBL" id="OQR83196.1"/>
    </source>
</evidence>
<dbReference type="EMBL" id="JNBS01004472">
    <property type="protein sequence ID" value="OQR83196.1"/>
    <property type="molecule type" value="Genomic_DNA"/>
</dbReference>
<dbReference type="InterPro" id="IPR052050">
    <property type="entry name" value="SecEffector_AnkRepeat"/>
</dbReference>
<proteinExistence type="predicted"/>
<dbReference type="InterPro" id="IPR036770">
    <property type="entry name" value="Ankyrin_rpt-contain_sf"/>
</dbReference>